<feature type="region of interest" description="Disordered" evidence="1">
    <location>
        <begin position="1"/>
        <end position="94"/>
    </location>
</feature>
<protein>
    <submittedName>
        <fullName evidence="2">Uncharacterized protein</fullName>
    </submittedName>
</protein>
<organism evidence="2 3">
    <name type="scientific">Coccomyxa viridis</name>
    <dbReference type="NCBI Taxonomy" id="1274662"/>
    <lineage>
        <taxon>Eukaryota</taxon>
        <taxon>Viridiplantae</taxon>
        <taxon>Chlorophyta</taxon>
        <taxon>core chlorophytes</taxon>
        <taxon>Trebouxiophyceae</taxon>
        <taxon>Trebouxiophyceae incertae sedis</taxon>
        <taxon>Coccomyxaceae</taxon>
        <taxon>Coccomyxa</taxon>
    </lineage>
</organism>
<feature type="compositionally biased region" description="Basic and acidic residues" evidence="1">
    <location>
        <begin position="1"/>
        <end position="13"/>
    </location>
</feature>
<evidence type="ECO:0000256" key="1">
    <source>
        <dbReference type="SAM" id="MobiDB-lite"/>
    </source>
</evidence>
<proteinExistence type="predicted"/>
<comment type="caution">
    <text evidence="2">The sequence shown here is derived from an EMBL/GenBank/DDBJ whole genome shotgun (WGS) entry which is preliminary data.</text>
</comment>
<dbReference type="AlphaFoldDB" id="A0AAV1HYG4"/>
<evidence type="ECO:0000313" key="3">
    <source>
        <dbReference type="Proteomes" id="UP001314263"/>
    </source>
</evidence>
<evidence type="ECO:0000313" key="2">
    <source>
        <dbReference type="EMBL" id="CAK0766560.1"/>
    </source>
</evidence>
<gene>
    <name evidence="2" type="ORF">CVIRNUC_003371</name>
</gene>
<reference evidence="2 3" key="1">
    <citation type="submission" date="2023-10" db="EMBL/GenBank/DDBJ databases">
        <authorList>
            <person name="Maclean D."/>
            <person name="Macfadyen A."/>
        </authorList>
    </citation>
    <scope>NUCLEOTIDE SEQUENCE [LARGE SCALE GENOMIC DNA]</scope>
</reference>
<feature type="compositionally biased region" description="Basic and acidic residues" evidence="1">
    <location>
        <begin position="34"/>
        <end position="59"/>
    </location>
</feature>
<keyword evidence="3" id="KW-1185">Reference proteome</keyword>
<accession>A0AAV1HYG4</accession>
<sequence length="189" mass="20369">MTDVSDVTKKVEAIDVSDDSATPSKAQTEAAADDIIKDAGKKETKKDEHAPAEAREVKQPEPPADDGDKASPDEIADAIIDAADSDKVVEDSRSNTIIGDAKHKAASIEDQMEKAEDKTDIKIMDTNVQSSSALEAAGEVNSDVKRKVFEKLGDQDPNKPDFTMEHEVGDAQDMNKTTVHNVPKNIVIL</sequence>
<name>A0AAV1HYG4_9CHLO</name>
<dbReference type="EMBL" id="CAUYUE010000004">
    <property type="protein sequence ID" value="CAK0766560.1"/>
    <property type="molecule type" value="Genomic_DNA"/>
</dbReference>
<feature type="compositionally biased region" description="Basic and acidic residues" evidence="1">
    <location>
        <begin position="84"/>
        <end position="93"/>
    </location>
</feature>
<dbReference type="Proteomes" id="UP001314263">
    <property type="component" value="Unassembled WGS sequence"/>
</dbReference>